<dbReference type="Proteomes" id="UP000676310">
    <property type="component" value="Unassembled WGS sequence"/>
</dbReference>
<feature type="transmembrane region" description="Helical" evidence="1">
    <location>
        <begin position="330"/>
        <end position="357"/>
    </location>
</feature>
<feature type="transmembrane region" description="Helical" evidence="1">
    <location>
        <begin position="75"/>
        <end position="96"/>
    </location>
</feature>
<gene>
    <name evidence="2" type="ORF">ALTATR162_LOCUS9913</name>
</gene>
<reference evidence="2" key="1">
    <citation type="submission" date="2021-05" db="EMBL/GenBank/DDBJ databases">
        <authorList>
            <person name="Stam R."/>
        </authorList>
    </citation>
    <scope>NUCLEOTIDE SEQUENCE</scope>
    <source>
        <strain evidence="2">CS162</strain>
    </source>
</reference>
<accession>A0A8J2N3Q0</accession>
<dbReference type="EMBL" id="CAJRGZ010000027">
    <property type="protein sequence ID" value="CAG5181943.1"/>
    <property type="molecule type" value="Genomic_DNA"/>
</dbReference>
<keyword evidence="1" id="KW-0472">Membrane</keyword>
<feature type="transmembrane region" description="Helical" evidence="1">
    <location>
        <begin position="108"/>
        <end position="133"/>
    </location>
</feature>
<feature type="transmembrane region" description="Helical" evidence="1">
    <location>
        <begin position="188"/>
        <end position="208"/>
    </location>
</feature>
<evidence type="ECO:0000313" key="3">
    <source>
        <dbReference type="Proteomes" id="UP000676310"/>
    </source>
</evidence>
<keyword evidence="3" id="KW-1185">Reference proteome</keyword>
<feature type="transmembrane region" description="Helical" evidence="1">
    <location>
        <begin position="228"/>
        <end position="249"/>
    </location>
</feature>
<keyword evidence="1" id="KW-1133">Transmembrane helix</keyword>
<evidence type="ECO:0000313" key="2">
    <source>
        <dbReference type="EMBL" id="CAG5181943.1"/>
    </source>
</evidence>
<sequence length="381" mass="41631">MYRIAFICLGVFGAVMLQGLLALDGGLLAILKTIYYGKFPSGRTMALTYTGLPVIDQFANIQVAFWDPVVSVTGIPWLQACMLCASLQTAGVWVVIESLRKEYARHWIIRYAPLYVFLWQGTGTAIFLPFYFMVELEQHVRPTVVQRSSELSLPHAMAVLPAAIFSLAQPFSMVFFPHANMTEAQKQTALAVYQFGPLAFYALITTFSHLLSSSTSSRRNADAKWVKLTYAVCGISSGVTHIACLYAAAKSAEHPLAAADMGSLPRIFSALNELFIPTYSSVSSSKADTFMTQCSLFFLQWDFIICATASALYCVGILKKSEFVGTGNGSSVVLLLAFLLACVVVSPGFTVSATLLFRESILRDTFVSAPGKNKVLEIDSE</sequence>
<dbReference type="AlphaFoldDB" id="A0A8J2N3Q0"/>
<dbReference type="RefSeq" id="XP_043173484.1">
    <property type="nucleotide sequence ID" value="XM_043317549.1"/>
</dbReference>
<organism evidence="2 3">
    <name type="scientific">Alternaria atra</name>
    <dbReference type="NCBI Taxonomy" id="119953"/>
    <lineage>
        <taxon>Eukaryota</taxon>
        <taxon>Fungi</taxon>
        <taxon>Dikarya</taxon>
        <taxon>Ascomycota</taxon>
        <taxon>Pezizomycotina</taxon>
        <taxon>Dothideomycetes</taxon>
        <taxon>Pleosporomycetidae</taxon>
        <taxon>Pleosporales</taxon>
        <taxon>Pleosporineae</taxon>
        <taxon>Pleosporaceae</taxon>
        <taxon>Alternaria</taxon>
        <taxon>Alternaria sect. Ulocladioides</taxon>
    </lineage>
</organism>
<name>A0A8J2N3Q0_9PLEO</name>
<protein>
    <submittedName>
        <fullName evidence="2">Uncharacterized protein</fullName>
    </submittedName>
</protein>
<proteinExistence type="predicted"/>
<dbReference type="GeneID" id="67022187"/>
<keyword evidence="1" id="KW-0812">Transmembrane</keyword>
<feature type="transmembrane region" description="Helical" evidence="1">
    <location>
        <begin position="296"/>
        <end position="318"/>
    </location>
</feature>
<evidence type="ECO:0000256" key="1">
    <source>
        <dbReference type="SAM" id="Phobius"/>
    </source>
</evidence>
<comment type="caution">
    <text evidence="2">The sequence shown here is derived from an EMBL/GenBank/DDBJ whole genome shotgun (WGS) entry which is preliminary data.</text>
</comment>
<dbReference type="OrthoDB" id="72269at2759"/>
<feature type="transmembrane region" description="Helical" evidence="1">
    <location>
        <begin position="153"/>
        <end position="176"/>
    </location>
</feature>